<evidence type="ECO:0000313" key="2">
    <source>
        <dbReference type="Proteomes" id="UP000028725"/>
    </source>
</evidence>
<reference evidence="1 2" key="1">
    <citation type="submission" date="2014-04" db="EMBL/GenBank/DDBJ databases">
        <title>Genome assembly of Hyalangium minutum DSM 14724.</title>
        <authorList>
            <person name="Sharma G."/>
            <person name="Subramanian S."/>
        </authorList>
    </citation>
    <scope>NUCLEOTIDE SEQUENCE [LARGE SCALE GENOMIC DNA]</scope>
    <source>
        <strain evidence="1 2">DSM 14724</strain>
    </source>
</reference>
<name>A0A085VZI9_9BACT</name>
<keyword evidence="2" id="KW-1185">Reference proteome</keyword>
<gene>
    <name evidence="1" type="ORF">DB31_4765</name>
</gene>
<proteinExistence type="predicted"/>
<protein>
    <submittedName>
        <fullName evidence="1">Uncharacterized protein</fullName>
    </submittedName>
</protein>
<accession>A0A085VZI9</accession>
<comment type="caution">
    <text evidence="1">The sequence shown here is derived from an EMBL/GenBank/DDBJ whole genome shotgun (WGS) entry which is preliminary data.</text>
</comment>
<sequence>MALAPACHYLSRYGCTPGVPADHPEGGHSMADAKITITYCNA</sequence>
<dbReference type="EMBL" id="JMCB01000028">
    <property type="protein sequence ID" value="KFE60852.1"/>
    <property type="molecule type" value="Genomic_DNA"/>
</dbReference>
<dbReference type="Proteomes" id="UP000028725">
    <property type="component" value="Unassembled WGS sequence"/>
</dbReference>
<evidence type="ECO:0000313" key="1">
    <source>
        <dbReference type="EMBL" id="KFE60852.1"/>
    </source>
</evidence>
<organism evidence="1 2">
    <name type="scientific">Hyalangium minutum</name>
    <dbReference type="NCBI Taxonomy" id="394096"/>
    <lineage>
        <taxon>Bacteria</taxon>
        <taxon>Pseudomonadati</taxon>
        <taxon>Myxococcota</taxon>
        <taxon>Myxococcia</taxon>
        <taxon>Myxococcales</taxon>
        <taxon>Cystobacterineae</taxon>
        <taxon>Archangiaceae</taxon>
        <taxon>Hyalangium</taxon>
    </lineage>
</organism>
<dbReference type="STRING" id="394096.DB31_4765"/>
<dbReference type="AlphaFoldDB" id="A0A085VZI9"/>